<feature type="region of interest" description="Disordered" evidence="1">
    <location>
        <begin position="84"/>
        <end position="114"/>
    </location>
</feature>
<keyword evidence="3" id="KW-1185">Reference proteome</keyword>
<accession>A0A4Z2JE32</accession>
<proteinExistence type="predicted"/>
<organism evidence="2 3">
    <name type="scientific">Liparis tanakae</name>
    <name type="common">Tanaka's snailfish</name>
    <dbReference type="NCBI Taxonomy" id="230148"/>
    <lineage>
        <taxon>Eukaryota</taxon>
        <taxon>Metazoa</taxon>
        <taxon>Chordata</taxon>
        <taxon>Craniata</taxon>
        <taxon>Vertebrata</taxon>
        <taxon>Euteleostomi</taxon>
        <taxon>Actinopterygii</taxon>
        <taxon>Neopterygii</taxon>
        <taxon>Teleostei</taxon>
        <taxon>Neoteleostei</taxon>
        <taxon>Acanthomorphata</taxon>
        <taxon>Eupercaria</taxon>
        <taxon>Perciformes</taxon>
        <taxon>Cottioidei</taxon>
        <taxon>Cottales</taxon>
        <taxon>Liparidae</taxon>
        <taxon>Liparis</taxon>
    </lineage>
</organism>
<reference evidence="2 3" key="1">
    <citation type="submission" date="2019-03" db="EMBL/GenBank/DDBJ databases">
        <title>First draft genome of Liparis tanakae, snailfish: a comprehensive survey of snailfish specific genes.</title>
        <authorList>
            <person name="Kim W."/>
            <person name="Song I."/>
            <person name="Jeong J.-H."/>
            <person name="Kim D."/>
            <person name="Kim S."/>
            <person name="Ryu S."/>
            <person name="Song J.Y."/>
            <person name="Lee S.K."/>
        </authorList>
    </citation>
    <scope>NUCLEOTIDE SEQUENCE [LARGE SCALE GENOMIC DNA]</scope>
    <source>
        <tissue evidence="2">Muscle</tissue>
    </source>
</reference>
<dbReference type="Proteomes" id="UP000314294">
    <property type="component" value="Unassembled WGS sequence"/>
</dbReference>
<evidence type="ECO:0000313" key="3">
    <source>
        <dbReference type="Proteomes" id="UP000314294"/>
    </source>
</evidence>
<sequence>MSPPPLWMMSGCPLEAVFLLTAFFLSLAIRYTDAVGRWSVESKGWRSMGEDQFTPLISPHLSFKYELGVNLGMYSKRIREICNRGPSPPISSKIRPPVESRPGGGADEADRMRS</sequence>
<evidence type="ECO:0000313" key="2">
    <source>
        <dbReference type="EMBL" id="TNN88023.1"/>
    </source>
</evidence>
<protein>
    <submittedName>
        <fullName evidence="2">Uncharacterized protein</fullName>
    </submittedName>
</protein>
<gene>
    <name evidence="2" type="ORF">EYF80_001604</name>
</gene>
<dbReference type="EMBL" id="SRLO01000007">
    <property type="protein sequence ID" value="TNN88023.1"/>
    <property type="molecule type" value="Genomic_DNA"/>
</dbReference>
<dbReference type="AlphaFoldDB" id="A0A4Z2JE32"/>
<name>A0A4Z2JE32_9TELE</name>
<evidence type="ECO:0000256" key="1">
    <source>
        <dbReference type="SAM" id="MobiDB-lite"/>
    </source>
</evidence>
<comment type="caution">
    <text evidence="2">The sequence shown here is derived from an EMBL/GenBank/DDBJ whole genome shotgun (WGS) entry which is preliminary data.</text>
</comment>